<reference evidence="2 4" key="1">
    <citation type="submission" date="2015-05" db="EMBL/GenBank/DDBJ databases">
        <title>Genome assembly of Archangium gephyra DSM 2261.</title>
        <authorList>
            <person name="Sharma G."/>
            <person name="Subramanian S."/>
        </authorList>
    </citation>
    <scope>NUCLEOTIDE SEQUENCE [LARGE SCALE GENOMIC DNA]</scope>
    <source>
        <strain evidence="2 4">DSM 2261</strain>
    </source>
</reference>
<dbReference type="PROSITE" id="PS51257">
    <property type="entry name" value="PROKAR_LIPOPROTEIN"/>
    <property type="match status" value="1"/>
</dbReference>
<dbReference type="EMBL" id="CP011509">
    <property type="protein sequence ID" value="AKJ08450.1"/>
    <property type="molecule type" value="Genomic_DNA"/>
</dbReference>
<dbReference type="EMBL" id="QUMU01000021">
    <property type="protein sequence ID" value="REG20550.1"/>
    <property type="molecule type" value="Genomic_DNA"/>
</dbReference>
<evidence type="ECO:0000313" key="4">
    <source>
        <dbReference type="Proteomes" id="UP000035579"/>
    </source>
</evidence>
<feature type="compositionally biased region" description="Basic and acidic residues" evidence="1">
    <location>
        <begin position="97"/>
        <end position="107"/>
    </location>
</feature>
<evidence type="ECO:0000313" key="5">
    <source>
        <dbReference type="Proteomes" id="UP000256345"/>
    </source>
</evidence>
<keyword evidence="5" id="KW-1185">Reference proteome</keyword>
<dbReference type="KEGG" id="age:AA314_10076"/>
<organism evidence="2 4">
    <name type="scientific">Archangium gephyra</name>
    <dbReference type="NCBI Taxonomy" id="48"/>
    <lineage>
        <taxon>Bacteria</taxon>
        <taxon>Pseudomonadati</taxon>
        <taxon>Myxococcota</taxon>
        <taxon>Myxococcia</taxon>
        <taxon>Myxococcales</taxon>
        <taxon>Cystobacterineae</taxon>
        <taxon>Archangiaceae</taxon>
        <taxon>Archangium</taxon>
    </lineage>
</organism>
<protein>
    <recommendedName>
        <fullName evidence="6">Lipoprotein</fullName>
    </recommendedName>
</protein>
<name>A0AAC8QJN7_9BACT</name>
<evidence type="ECO:0000313" key="2">
    <source>
        <dbReference type="EMBL" id="AKJ08450.1"/>
    </source>
</evidence>
<dbReference type="RefSeq" id="WP_047861210.1">
    <property type="nucleotide sequence ID" value="NZ_CP011509.1"/>
</dbReference>
<dbReference type="Proteomes" id="UP000256345">
    <property type="component" value="Unassembled WGS sequence"/>
</dbReference>
<dbReference type="Proteomes" id="UP000035579">
    <property type="component" value="Chromosome"/>
</dbReference>
<proteinExistence type="predicted"/>
<gene>
    <name evidence="2" type="ORF">AA314_10076</name>
    <name evidence="3" type="ORF">ATI61_121115</name>
</gene>
<dbReference type="AlphaFoldDB" id="A0AAC8QJN7"/>
<accession>A0AAC8QJN7</accession>
<evidence type="ECO:0000313" key="3">
    <source>
        <dbReference type="EMBL" id="REG20550.1"/>
    </source>
</evidence>
<feature type="region of interest" description="Disordered" evidence="1">
    <location>
        <begin position="26"/>
        <end position="107"/>
    </location>
</feature>
<sequence length="107" mass="11302">MRNGFKRVVVLGLAASALWVTGCRDQAGRQPGARDVPVQQQQPAPGTGGAGRQEDTGPGQEPQDLKQLPDEEGFQSVPSEQEAPSGIGLDGRGGETSQEHQKPDSER</sequence>
<evidence type="ECO:0000256" key="1">
    <source>
        <dbReference type="SAM" id="MobiDB-lite"/>
    </source>
</evidence>
<evidence type="ECO:0008006" key="6">
    <source>
        <dbReference type="Google" id="ProtNLM"/>
    </source>
</evidence>
<reference evidence="3 5" key="2">
    <citation type="submission" date="2018-08" db="EMBL/GenBank/DDBJ databases">
        <title>Genomic Encyclopedia of Archaeal and Bacterial Type Strains, Phase II (KMG-II): from individual species to whole genera.</title>
        <authorList>
            <person name="Goeker M."/>
        </authorList>
    </citation>
    <scope>NUCLEOTIDE SEQUENCE [LARGE SCALE GENOMIC DNA]</scope>
    <source>
        <strain evidence="3 5">DSM 2261</strain>
    </source>
</reference>